<dbReference type="SUPFAM" id="SSF56235">
    <property type="entry name" value="N-terminal nucleophile aminohydrolases (Ntn hydrolases)"/>
    <property type="match status" value="1"/>
</dbReference>
<reference evidence="1 2" key="1">
    <citation type="submission" date="2019-02" db="EMBL/GenBank/DDBJ databases">
        <title>Prokaryotic population dynamics and viral predation in marine succession experiment using metagenomics: the confinement effect.</title>
        <authorList>
            <person name="Haro-Moreno J.M."/>
            <person name="Rodriguez-Valera F."/>
            <person name="Lopez-Perez M."/>
        </authorList>
    </citation>
    <scope>NUCLEOTIDE SEQUENCE [LARGE SCALE GENOMIC DNA]</scope>
    <source>
        <strain evidence="1">MED-G166</strain>
    </source>
</reference>
<dbReference type="GO" id="GO:0016740">
    <property type="term" value="F:transferase activity"/>
    <property type="evidence" value="ECO:0007669"/>
    <property type="project" value="UniProtKB-KW"/>
</dbReference>
<dbReference type="PANTHER" id="PTHR43881:SF1">
    <property type="entry name" value="GAMMA-GLUTAMYLTRANSPEPTIDASE (AFU_ORTHOLOGUE AFUA_4G13580)"/>
    <property type="match status" value="1"/>
</dbReference>
<gene>
    <name evidence="1" type="ORF">EVA99_03455</name>
</gene>
<dbReference type="EMBL" id="SHBL01000029">
    <property type="protein sequence ID" value="RZO23642.1"/>
    <property type="molecule type" value="Genomic_DNA"/>
</dbReference>
<sequence>MKQYLFVLFLAINTVSSFDRVTGLPFASRSEVIATNGMAATSHPLATQTAINVLKDGGNAIDAAIAANAVL</sequence>
<accession>A0A520MR00</accession>
<proteinExistence type="predicted"/>
<evidence type="ECO:0000313" key="1">
    <source>
        <dbReference type="EMBL" id="RZO23642.1"/>
    </source>
</evidence>
<dbReference type="PANTHER" id="PTHR43881">
    <property type="entry name" value="GAMMA-GLUTAMYLTRANSPEPTIDASE (AFU_ORTHOLOGUE AFUA_4G13580)"/>
    <property type="match status" value="1"/>
</dbReference>
<comment type="caution">
    <text evidence="1">The sequence shown here is derived from an EMBL/GenBank/DDBJ whole genome shotgun (WGS) entry which is preliminary data.</text>
</comment>
<name>A0A520MR00_9GAMM</name>
<feature type="non-terminal residue" evidence="1">
    <location>
        <position position="71"/>
    </location>
</feature>
<protein>
    <submittedName>
        <fullName evidence="1">Gamma-glutamyltransferase</fullName>
    </submittedName>
</protein>
<dbReference type="InterPro" id="IPR052896">
    <property type="entry name" value="GGT-like_enzyme"/>
</dbReference>
<dbReference type="Proteomes" id="UP000320146">
    <property type="component" value="Unassembled WGS sequence"/>
</dbReference>
<dbReference type="AlphaFoldDB" id="A0A520MR00"/>
<evidence type="ECO:0000313" key="2">
    <source>
        <dbReference type="Proteomes" id="UP000320146"/>
    </source>
</evidence>
<dbReference type="InterPro" id="IPR029055">
    <property type="entry name" value="Ntn_hydrolases_N"/>
</dbReference>
<keyword evidence="1" id="KW-0808">Transferase</keyword>
<organism evidence="1 2">
    <name type="scientific">SAR86 cluster bacterium</name>
    <dbReference type="NCBI Taxonomy" id="2030880"/>
    <lineage>
        <taxon>Bacteria</taxon>
        <taxon>Pseudomonadati</taxon>
        <taxon>Pseudomonadota</taxon>
        <taxon>Gammaproteobacteria</taxon>
        <taxon>SAR86 cluster</taxon>
    </lineage>
</organism>